<reference evidence="2" key="2">
    <citation type="submission" date="2021-04" db="EMBL/GenBank/DDBJ databases">
        <authorList>
            <person name="Zhang T."/>
            <person name="Zhang Y."/>
            <person name="Lu D."/>
            <person name="Zuo D."/>
            <person name="Du Z."/>
        </authorList>
    </citation>
    <scope>NUCLEOTIDE SEQUENCE</scope>
    <source>
        <strain evidence="2">JR1</strain>
    </source>
</reference>
<dbReference type="GO" id="GO:0008237">
    <property type="term" value="F:metallopeptidase activity"/>
    <property type="evidence" value="ECO:0007669"/>
    <property type="project" value="InterPro"/>
</dbReference>
<dbReference type="InterPro" id="IPR042252">
    <property type="entry name" value="MtfA_N"/>
</dbReference>
<feature type="transmembrane region" description="Helical" evidence="1">
    <location>
        <begin position="301"/>
        <end position="322"/>
    </location>
</feature>
<keyword evidence="1" id="KW-0472">Membrane</keyword>
<evidence type="ECO:0000313" key="3">
    <source>
        <dbReference type="Proteomes" id="UP000679220"/>
    </source>
</evidence>
<dbReference type="Gene3D" id="3.40.390.10">
    <property type="entry name" value="Collagenase (Catalytic Domain)"/>
    <property type="match status" value="1"/>
</dbReference>
<dbReference type="PANTHER" id="PTHR30164:SF2">
    <property type="entry name" value="PROTEIN MTFA"/>
    <property type="match status" value="1"/>
</dbReference>
<dbReference type="EMBL" id="JAGTAR010000003">
    <property type="protein sequence ID" value="MBR8534610.1"/>
    <property type="molecule type" value="Genomic_DNA"/>
</dbReference>
<keyword evidence="1" id="KW-1133">Transmembrane helix</keyword>
<dbReference type="GO" id="GO:0005829">
    <property type="term" value="C:cytosol"/>
    <property type="evidence" value="ECO:0007669"/>
    <property type="project" value="TreeGrafter"/>
</dbReference>
<evidence type="ECO:0000256" key="1">
    <source>
        <dbReference type="SAM" id="Phobius"/>
    </source>
</evidence>
<proteinExistence type="predicted"/>
<name>A0A941F2L8_9BACT</name>
<dbReference type="Pfam" id="PF06167">
    <property type="entry name" value="Peptidase_M90"/>
    <property type="match status" value="1"/>
</dbReference>
<dbReference type="InterPro" id="IPR024079">
    <property type="entry name" value="MetalloPept_cat_dom_sf"/>
</dbReference>
<dbReference type="CDD" id="cd20170">
    <property type="entry name" value="Peptidase_M90-like"/>
    <property type="match status" value="1"/>
</dbReference>
<dbReference type="Proteomes" id="UP000679220">
    <property type="component" value="Unassembled WGS sequence"/>
</dbReference>
<dbReference type="RefSeq" id="WP_212188511.1">
    <property type="nucleotide sequence ID" value="NZ_JAGTAR010000003.1"/>
</dbReference>
<feature type="transmembrane region" description="Helical" evidence="1">
    <location>
        <begin position="328"/>
        <end position="348"/>
    </location>
</feature>
<evidence type="ECO:0000313" key="2">
    <source>
        <dbReference type="EMBL" id="MBR8534610.1"/>
    </source>
</evidence>
<dbReference type="SUPFAM" id="SSF55486">
    <property type="entry name" value="Metalloproteases ('zincins'), catalytic domain"/>
    <property type="match status" value="1"/>
</dbReference>
<dbReference type="Gene3D" id="1.10.472.150">
    <property type="entry name" value="Glucose-regulated metallo-peptidase M90, N-terminal domain"/>
    <property type="match status" value="1"/>
</dbReference>
<dbReference type="GO" id="GO:0004177">
    <property type="term" value="F:aminopeptidase activity"/>
    <property type="evidence" value="ECO:0007669"/>
    <property type="project" value="TreeGrafter"/>
</dbReference>
<accession>A0A941F2L8</accession>
<gene>
    <name evidence="2" type="ORF">KDU71_03490</name>
</gene>
<keyword evidence="1" id="KW-0812">Transmembrane</keyword>
<comment type="caution">
    <text evidence="2">The sequence shown here is derived from an EMBL/GenBank/DDBJ whole genome shotgun (WGS) entry which is preliminary data.</text>
</comment>
<dbReference type="AlphaFoldDB" id="A0A941F2L8"/>
<organism evidence="2 3">
    <name type="scientific">Carboxylicivirga sediminis</name>
    <dbReference type="NCBI Taxonomy" id="2006564"/>
    <lineage>
        <taxon>Bacteria</taxon>
        <taxon>Pseudomonadati</taxon>
        <taxon>Bacteroidota</taxon>
        <taxon>Bacteroidia</taxon>
        <taxon>Marinilabiliales</taxon>
        <taxon>Marinilabiliaceae</taxon>
        <taxon>Carboxylicivirga</taxon>
    </lineage>
</organism>
<keyword evidence="3" id="KW-1185">Reference proteome</keyword>
<sequence>MTSEHIYVILIFVSGMGIALGIVAYEYFKFKKSHTITLKVAQQSPRWKKIQQILENNFSYYRQLPSELKPDFVFRTYKFMKRCNWISSSQPIVNLHQKTLISASATQLTFGLQEFDFGRFKTILLHDDAYYNRQTRRYHRGEVNQAGLIVLSWKYFEEGYADENDKVNLGLHEMAHAMDLALHLSHGRIYNVHRLMEKFRQSAFEQLIEMRRKGNDFFREYGTTNPREFFSVAAEHFFEAPVEFRKHLPDLYLELCQLLNQDPGNNVFRGYKPPHTHQFKNTLSTEAKRHCKPLLTLKPNINLFVPFITFTLLLALLFPVIKSIYPNSLAYTLMPLLFAYLLGIYLIYHSKANSLKLIDSHLFIKKIFIKQPALSVHLKNLVKINFTYMLTYYRVDFSYFEGEEIKVSSHSLYFSPKSIKKLERLLLQQNIRIKHNNKWLKKEST</sequence>
<reference evidence="2" key="1">
    <citation type="journal article" date="2018" name="Int. J. Syst. Evol. Microbiol.">
        <title>Carboxylicivirga sediminis sp. nov., isolated from coastal sediment.</title>
        <authorList>
            <person name="Wang F.Q."/>
            <person name="Ren L.H."/>
            <person name="Zou R.J."/>
            <person name="Sun Y.Z."/>
            <person name="Liu X.J."/>
            <person name="Jiang F."/>
            <person name="Liu L.J."/>
        </authorList>
    </citation>
    <scope>NUCLEOTIDE SEQUENCE</scope>
    <source>
        <strain evidence="2">JR1</strain>
    </source>
</reference>
<feature type="transmembrane region" description="Helical" evidence="1">
    <location>
        <begin position="6"/>
        <end position="28"/>
    </location>
</feature>
<protein>
    <submittedName>
        <fullName evidence="2">Zinc-dependent peptidase</fullName>
    </submittedName>
</protein>
<dbReference type="PANTHER" id="PTHR30164">
    <property type="entry name" value="MTFA PEPTIDASE"/>
    <property type="match status" value="1"/>
</dbReference>
<dbReference type="InterPro" id="IPR010384">
    <property type="entry name" value="MtfA_fam"/>
</dbReference>